<feature type="region of interest" description="Disordered" evidence="1">
    <location>
        <begin position="19"/>
        <end position="54"/>
    </location>
</feature>
<organism evidence="2 3">
    <name type="scientific">Chryseobacterium endophyticum</name>
    <dbReference type="NCBI Taxonomy" id="1854762"/>
    <lineage>
        <taxon>Bacteria</taxon>
        <taxon>Pseudomonadati</taxon>
        <taxon>Bacteroidota</taxon>
        <taxon>Flavobacteriia</taxon>
        <taxon>Flavobacteriales</taxon>
        <taxon>Weeksellaceae</taxon>
        <taxon>Chryseobacterium group</taxon>
        <taxon>Chryseobacterium</taxon>
    </lineage>
</organism>
<accession>A0AAU6WNB7</accession>
<reference evidence="2 3" key="1">
    <citation type="submission" date="2024-04" db="EMBL/GenBank/DDBJ databases">
        <title>Genome sequencing and assembly of rice foliar adapted Chryseobacterium endophyticum OsEnb-ALM-A6.</title>
        <authorList>
            <person name="Kumar S."/>
            <person name="Javed M."/>
            <person name="Chouhan V."/>
            <person name="Charishma K."/>
            <person name="Patel A."/>
            <person name="Kumar M."/>
            <person name="Sahu K.P."/>
            <person name="Kumar A."/>
        </authorList>
    </citation>
    <scope>NUCLEOTIDE SEQUENCE [LARGE SCALE GENOMIC DNA]</scope>
    <source>
        <strain evidence="2 3">OsEnb-ALM-A6</strain>
    </source>
</reference>
<evidence type="ECO:0000313" key="3">
    <source>
        <dbReference type="Proteomes" id="UP001463665"/>
    </source>
</evidence>
<dbReference type="PROSITE" id="PS51257">
    <property type="entry name" value="PROKAR_LIPOPROTEIN"/>
    <property type="match status" value="1"/>
</dbReference>
<protein>
    <recommendedName>
        <fullName evidence="4">Quinol oxidase subunit 4</fullName>
    </recommendedName>
</protein>
<evidence type="ECO:0000313" key="2">
    <source>
        <dbReference type="EMBL" id="XAO73342.1"/>
    </source>
</evidence>
<evidence type="ECO:0008006" key="4">
    <source>
        <dbReference type="Google" id="ProtNLM"/>
    </source>
</evidence>
<keyword evidence="3" id="KW-1185">Reference proteome</keyword>
<feature type="compositionally biased region" description="Polar residues" evidence="1">
    <location>
        <begin position="23"/>
        <end position="37"/>
    </location>
</feature>
<dbReference type="AlphaFoldDB" id="A0AAU6WNB7"/>
<name>A0AAU6WNB7_9FLAO</name>
<dbReference type="RefSeq" id="WP_345765858.1">
    <property type="nucleotide sequence ID" value="NZ_CP154834.1"/>
</dbReference>
<proteinExistence type="predicted"/>
<dbReference type="Proteomes" id="UP001463665">
    <property type="component" value="Chromosome"/>
</dbReference>
<gene>
    <name evidence="2" type="ORF">AAFP95_16485</name>
</gene>
<dbReference type="EMBL" id="CP154834">
    <property type="protein sequence ID" value="XAO73342.1"/>
    <property type="molecule type" value="Genomic_DNA"/>
</dbReference>
<sequence length="54" mass="5872">MKIYLLPLAAVFLFSCKEKNKSGRSGQGDTAVTQTDTLKLPPPDEKSSKKNSAM</sequence>
<evidence type="ECO:0000256" key="1">
    <source>
        <dbReference type="SAM" id="MobiDB-lite"/>
    </source>
</evidence>